<reference evidence="6" key="1">
    <citation type="journal article" date="2021" name="J Fungi (Basel)">
        <title>Virulence traits and population genomics of the black yeast Aureobasidium melanogenum.</title>
        <authorList>
            <person name="Cernosa A."/>
            <person name="Sun X."/>
            <person name="Gostincar C."/>
            <person name="Fang C."/>
            <person name="Gunde-Cimerman N."/>
            <person name="Song Z."/>
        </authorList>
    </citation>
    <scope>NUCLEOTIDE SEQUENCE</scope>
    <source>
        <strain evidence="6">EXF-9298</strain>
    </source>
</reference>
<dbReference type="Gene3D" id="1.10.10.60">
    <property type="entry name" value="Homeodomain-like"/>
    <property type="match status" value="1"/>
</dbReference>
<sequence length="684" mass="75976">QRSDQNIRMSTGEIPFTDQTIANGLSRSSALSHGFAQGHGTKRLRDDVSSSFFDSESFLPVSQKRARPDLVYTNDVNPSSSYIAPAYNPLALYNRLPDTDFALYHPHLASTHPNPGPQQFEPAHTHPHIASQSLPQYQQQPSYWGLPAQHLPQQHQHQHQQPPPQQPLAQLPSQPHLQSAFQPQPQPQSLPQTPQQYYTMPADHVQNASYPANTDWWQPRPSPSNSVLENWNYQVEEPCVYTTDASQHLKLQSLATLDNLSTQIILNLAKGSLNDILLLTAGRDHEGSQAYFTRRTLFDQTRKVYAKNAVFIDMHTLPAFTASQQEVVRKANRAIFISSILEGHDISFFDLDSRFMETFICPGQRLLKWQGTIFLELKTQAYIAALMNNDGPPDSLLDELFPNDLADQLLSRHPDAPNLAPSEQDFLDRARARKQYLFDEPPYDAYSTLPRKYGWHDFLREFAVALSKNVEAIINNPARTPVSQPGVISPSFRAGSRGTSGKFGGLSSPTVGAQDPTSGLEGHNGSLSANAQQRPSPPQPDQETSEIGQSKSSPKARSRPKTGTSATQRQPWKQDEEDALMAGLAEVKGPHWSQILSLYGRGGSVSEVLKDRNQIQLKDKARNLKLYYLKMGKEVPECLRGVTGELRKRGGARVRAALGLTDDDGPPSKKGSRSGTPLDPSLKA</sequence>
<dbReference type="FunFam" id="1.10.10.60:FF:000137">
    <property type="entry name" value="MYB DNA binding protein"/>
    <property type="match status" value="1"/>
</dbReference>
<dbReference type="AlphaFoldDB" id="A0A9P8FL80"/>
<evidence type="ECO:0000256" key="4">
    <source>
        <dbReference type="SAM" id="MobiDB-lite"/>
    </source>
</evidence>
<evidence type="ECO:0000313" key="7">
    <source>
        <dbReference type="Proteomes" id="UP000729357"/>
    </source>
</evidence>
<keyword evidence="7" id="KW-1185">Reference proteome</keyword>
<organism evidence="6 7">
    <name type="scientific">Aureobasidium melanogenum</name>
    <name type="common">Aureobasidium pullulans var. melanogenum</name>
    <dbReference type="NCBI Taxonomy" id="46634"/>
    <lineage>
        <taxon>Eukaryota</taxon>
        <taxon>Fungi</taxon>
        <taxon>Dikarya</taxon>
        <taxon>Ascomycota</taxon>
        <taxon>Pezizomycotina</taxon>
        <taxon>Dothideomycetes</taxon>
        <taxon>Dothideomycetidae</taxon>
        <taxon>Dothideales</taxon>
        <taxon>Saccotheciaceae</taxon>
        <taxon>Aureobasidium</taxon>
    </lineage>
</organism>
<dbReference type="Pfam" id="PF08558">
    <property type="entry name" value="TRF"/>
    <property type="match status" value="1"/>
</dbReference>
<feature type="domain" description="Telomere repeat-binding factor dimerisation" evidence="5">
    <location>
        <begin position="251"/>
        <end position="479"/>
    </location>
</feature>
<feature type="non-terminal residue" evidence="6">
    <location>
        <position position="684"/>
    </location>
</feature>
<feature type="compositionally biased region" description="Polar residues" evidence="4">
    <location>
        <begin position="525"/>
        <end position="534"/>
    </location>
</feature>
<dbReference type="InterPro" id="IPR009057">
    <property type="entry name" value="Homeodomain-like_sf"/>
</dbReference>
<proteinExistence type="predicted"/>
<evidence type="ECO:0000256" key="3">
    <source>
        <dbReference type="ARBA" id="ARBA00023306"/>
    </source>
</evidence>
<feature type="region of interest" description="Disordered" evidence="4">
    <location>
        <begin position="105"/>
        <end position="125"/>
    </location>
</feature>
<reference evidence="6" key="2">
    <citation type="submission" date="2021-08" db="EMBL/GenBank/DDBJ databases">
        <authorList>
            <person name="Gostincar C."/>
            <person name="Sun X."/>
            <person name="Song Z."/>
            <person name="Gunde-Cimerman N."/>
        </authorList>
    </citation>
    <scope>NUCLEOTIDE SEQUENCE</scope>
    <source>
        <strain evidence="6">EXF-9298</strain>
    </source>
</reference>
<comment type="caution">
    <text evidence="6">The sequence shown here is derived from an EMBL/GenBank/DDBJ whole genome shotgun (WGS) entry which is preliminary data.</text>
</comment>
<keyword evidence="3" id="KW-0131">Cell cycle</keyword>
<feature type="compositionally biased region" description="Polar residues" evidence="4">
    <location>
        <begin position="562"/>
        <end position="571"/>
    </location>
</feature>
<dbReference type="GO" id="GO:0042803">
    <property type="term" value="F:protein homodimerization activity"/>
    <property type="evidence" value="ECO:0007669"/>
    <property type="project" value="InterPro"/>
</dbReference>
<evidence type="ECO:0000256" key="2">
    <source>
        <dbReference type="ARBA" id="ARBA00023242"/>
    </source>
</evidence>
<name>A0A9P8FL80_AURME</name>
<feature type="region of interest" description="Disordered" evidence="4">
    <location>
        <begin position="151"/>
        <end position="195"/>
    </location>
</feature>
<dbReference type="EMBL" id="JAHFXS010001385">
    <property type="protein sequence ID" value="KAG9977826.1"/>
    <property type="molecule type" value="Genomic_DNA"/>
</dbReference>
<dbReference type="Proteomes" id="UP000729357">
    <property type="component" value="Unassembled WGS sequence"/>
</dbReference>
<evidence type="ECO:0000256" key="1">
    <source>
        <dbReference type="ARBA" id="ARBA00023125"/>
    </source>
</evidence>
<dbReference type="PANTHER" id="PTHR47807:SF1">
    <property type="entry name" value="PROTEIN TBF1"/>
    <property type="match status" value="1"/>
</dbReference>
<keyword evidence="2" id="KW-0539">Nucleus</keyword>
<dbReference type="InterPro" id="IPR052833">
    <property type="entry name" value="Telomeric_DNA-bd_trans-reg"/>
</dbReference>
<feature type="compositionally biased region" description="Polar residues" evidence="4">
    <location>
        <begin position="507"/>
        <end position="517"/>
    </location>
</feature>
<dbReference type="GO" id="GO:0003691">
    <property type="term" value="F:double-stranded telomeric DNA binding"/>
    <property type="evidence" value="ECO:0007669"/>
    <property type="project" value="TreeGrafter"/>
</dbReference>
<keyword evidence="1" id="KW-0238">DNA-binding</keyword>
<dbReference type="InterPro" id="IPR013867">
    <property type="entry name" value="Telomere_rpt-bd_fac_dimer_dom"/>
</dbReference>
<gene>
    <name evidence="6" type="ORF">KCU98_g9812</name>
</gene>
<feature type="region of interest" description="Disordered" evidence="4">
    <location>
        <begin position="657"/>
        <end position="684"/>
    </location>
</feature>
<dbReference type="GO" id="GO:0010833">
    <property type="term" value="P:telomere maintenance via telomere lengthening"/>
    <property type="evidence" value="ECO:0007669"/>
    <property type="project" value="TreeGrafter"/>
</dbReference>
<feature type="compositionally biased region" description="Low complexity" evidence="4">
    <location>
        <begin position="167"/>
        <end position="195"/>
    </location>
</feature>
<evidence type="ECO:0000313" key="6">
    <source>
        <dbReference type="EMBL" id="KAG9977826.1"/>
    </source>
</evidence>
<dbReference type="PANTHER" id="PTHR47807">
    <property type="entry name" value="PROTEIN TBF1"/>
    <property type="match status" value="1"/>
</dbReference>
<evidence type="ECO:0000259" key="5">
    <source>
        <dbReference type="Pfam" id="PF08558"/>
    </source>
</evidence>
<dbReference type="SUPFAM" id="SSF46689">
    <property type="entry name" value="Homeodomain-like"/>
    <property type="match status" value="1"/>
</dbReference>
<feature type="region of interest" description="Disordered" evidence="4">
    <location>
        <begin position="478"/>
        <end position="574"/>
    </location>
</feature>
<accession>A0A9P8FL80</accession>
<protein>
    <recommendedName>
        <fullName evidence="5">Telomere repeat-binding factor dimerisation domain-containing protein</fullName>
    </recommendedName>
</protein>
<feature type="non-terminal residue" evidence="6">
    <location>
        <position position="1"/>
    </location>
</feature>
<dbReference type="CDD" id="cd11660">
    <property type="entry name" value="SANT_TRF"/>
    <property type="match status" value="1"/>
</dbReference>